<evidence type="ECO:0000313" key="3">
    <source>
        <dbReference type="Proteomes" id="UP001152519"/>
    </source>
</evidence>
<name>A0A9W4DMC3_9ACTN</name>
<proteinExistence type="predicted"/>
<sequence length="82" mass="8806">MRSWADRNSALGQRRTVRRPDSRPQYRIAAAIPAAPARGVGAGRMHDGRSGDTLKIGAGPMPRCARHNCAARCVGKAIGNRQ</sequence>
<keyword evidence="3" id="KW-1185">Reference proteome</keyword>
<comment type="caution">
    <text evidence="2">The sequence shown here is derived from an EMBL/GenBank/DDBJ whole genome shotgun (WGS) entry which is preliminary data.</text>
</comment>
<protein>
    <submittedName>
        <fullName evidence="2">Uncharacterized protein</fullName>
    </submittedName>
</protein>
<dbReference type="EMBL" id="CAJSLV010000053">
    <property type="protein sequence ID" value="CAG6394070.1"/>
    <property type="molecule type" value="Genomic_DNA"/>
</dbReference>
<feature type="region of interest" description="Disordered" evidence="1">
    <location>
        <begin position="1"/>
        <end position="25"/>
    </location>
</feature>
<evidence type="ECO:0000256" key="1">
    <source>
        <dbReference type="SAM" id="MobiDB-lite"/>
    </source>
</evidence>
<organism evidence="2 3">
    <name type="scientific">Actinacidiphila cocklensis</name>
    <dbReference type="NCBI Taxonomy" id="887465"/>
    <lineage>
        <taxon>Bacteria</taxon>
        <taxon>Bacillati</taxon>
        <taxon>Actinomycetota</taxon>
        <taxon>Actinomycetes</taxon>
        <taxon>Kitasatosporales</taxon>
        <taxon>Streptomycetaceae</taxon>
        <taxon>Actinacidiphila</taxon>
    </lineage>
</organism>
<accession>A0A9W4DMC3</accession>
<evidence type="ECO:0000313" key="2">
    <source>
        <dbReference type="EMBL" id="CAG6394070.1"/>
    </source>
</evidence>
<dbReference type="AlphaFoldDB" id="A0A9W4DMC3"/>
<reference evidence="2" key="1">
    <citation type="submission" date="2021-05" db="EMBL/GenBank/DDBJ databases">
        <authorList>
            <person name="Arsene-Ploetze F."/>
        </authorList>
    </citation>
    <scope>NUCLEOTIDE SEQUENCE</scope>
    <source>
        <strain evidence="2">DSM 42138</strain>
    </source>
</reference>
<gene>
    <name evidence="2" type="ORF">SCOCK_240023</name>
</gene>
<dbReference type="Proteomes" id="UP001152519">
    <property type="component" value="Unassembled WGS sequence"/>
</dbReference>